<feature type="transmembrane region" description="Helical" evidence="4">
    <location>
        <begin position="39"/>
        <end position="55"/>
    </location>
</feature>
<dbReference type="InterPro" id="IPR003661">
    <property type="entry name" value="HisK_dim/P_dom"/>
</dbReference>
<name>A0A240EIC8_9VIBR</name>
<feature type="transmembrane region" description="Helical" evidence="4">
    <location>
        <begin position="75"/>
        <end position="94"/>
    </location>
</feature>
<dbReference type="PANTHER" id="PTHR43065:SF42">
    <property type="entry name" value="TWO-COMPONENT SENSOR PPRA"/>
    <property type="match status" value="1"/>
</dbReference>
<keyword evidence="4" id="KW-0812">Transmembrane</keyword>
<gene>
    <name evidence="6" type="primary">gchK</name>
    <name evidence="6" type="ORF">VTH8203_01544</name>
</gene>
<dbReference type="InterPro" id="IPR036097">
    <property type="entry name" value="HisK_dim/P_sf"/>
</dbReference>
<dbReference type="PROSITE" id="PS50109">
    <property type="entry name" value="HIS_KIN"/>
    <property type="match status" value="1"/>
</dbReference>
<feature type="transmembrane region" description="Helical" evidence="4">
    <location>
        <begin position="6"/>
        <end position="27"/>
    </location>
</feature>
<dbReference type="RefSeq" id="WP_096993151.1">
    <property type="nucleotide sequence ID" value="NZ_JBHSII010000011.1"/>
</dbReference>
<dbReference type="Pfam" id="PF02518">
    <property type="entry name" value="HATPase_c"/>
    <property type="match status" value="1"/>
</dbReference>
<proteinExistence type="predicted"/>
<feature type="transmembrane region" description="Helical" evidence="4">
    <location>
        <begin position="200"/>
        <end position="220"/>
    </location>
</feature>
<organism evidence="6 7">
    <name type="scientific">Vibrio thalassae</name>
    <dbReference type="NCBI Taxonomy" id="1243014"/>
    <lineage>
        <taxon>Bacteria</taxon>
        <taxon>Pseudomonadati</taxon>
        <taxon>Pseudomonadota</taxon>
        <taxon>Gammaproteobacteria</taxon>
        <taxon>Vibrionales</taxon>
        <taxon>Vibrionaceae</taxon>
        <taxon>Vibrio</taxon>
    </lineage>
</organism>
<dbReference type="SUPFAM" id="SSF47384">
    <property type="entry name" value="Homodimeric domain of signal transducing histidine kinase"/>
    <property type="match status" value="1"/>
</dbReference>
<feature type="transmembrane region" description="Helical" evidence="4">
    <location>
        <begin position="106"/>
        <end position="124"/>
    </location>
</feature>
<feature type="transmembrane region" description="Helical" evidence="4">
    <location>
        <begin position="144"/>
        <end position="162"/>
    </location>
</feature>
<keyword evidence="3" id="KW-0597">Phosphoprotein</keyword>
<dbReference type="SUPFAM" id="SSF55874">
    <property type="entry name" value="ATPase domain of HSP90 chaperone/DNA topoisomerase II/histidine kinase"/>
    <property type="match status" value="1"/>
</dbReference>
<evidence type="ECO:0000256" key="3">
    <source>
        <dbReference type="ARBA" id="ARBA00022553"/>
    </source>
</evidence>
<dbReference type="GO" id="GO:0000155">
    <property type="term" value="F:phosphorelay sensor kinase activity"/>
    <property type="evidence" value="ECO:0007669"/>
    <property type="project" value="InterPro"/>
</dbReference>
<dbReference type="Pfam" id="PF00512">
    <property type="entry name" value="HisKA"/>
    <property type="match status" value="1"/>
</dbReference>
<dbReference type="AlphaFoldDB" id="A0A240EIC8"/>
<evidence type="ECO:0000256" key="2">
    <source>
        <dbReference type="ARBA" id="ARBA00012438"/>
    </source>
</evidence>
<keyword evidence="4" id="KW-0472">Membrane</keyword>
<dbReference type="Gene3D" id="1.10.287.130">
    <property type="match status" value="1"/>
</dbReference>
<dbReference type="InterPro" id="IPR036890">
    <property type="entry name" value="HATPase_C_sf"/>
</dbReference>
<dbReference type="InterPro" id="IPR005467">
    <property type="entry name" value="His_kinase_dom"/>
</dbReference>
<dbReference type="SMART" id="SM00387">
    <property type="entry name" value="HATPase_c"/>
    <property type="match status" value="1"/>
</dbReference>
<dbReference type="CDD" id="cd00082">
    <property type="entry name" value="HisKA"/>
    <property type="match status" value="1"/>
</dbReference>
<dbReference type="PRINTS" id="PR00344">
    <property type="entry name" value="BCTRLSENSOR"/>
</dbReference>
<dbReference type="Proteomes" id="UP000219336">
    <property type="component" value="Unassembled WGS sequence"/>
</dbReference>
<keyword evidence="6" id="KW-0418">Kinase</keyword>
<dbReference type="InterPro" id="IPR003594">
    <property type="entry name" value="HATPase_dom"/>
</dbReference>
<evidence type="ECO:0000256" key="4">
    <source>
        <dbReference type="SAM" id="Phobius"/>
    </source>
</evidence>
<evidence type="ECO:0000256" key="1">
    <source>
        <dbReference type="ARBA" id="ARBA00000085"/>
    </source>
</evidence>
<keyword evidence="7" id="KW-1185">Reference proteome</keyword>
<sequence>MDTLFVFKIYLIYGLAFVTLFFAILLRDMSSSEIKIARVLPYLGISGLVLGFHEWSELYLAIYQQEFVITKPMEVLLLLKFVIAYLPLNLFAWKMTELLNPSMTKTVRRIWLALTTLLIAISVYQFSTQDFNAVTISATRNARLLFGLIACFVAGIGFTLYSKQLEEKEVPNHLYFLLSGIAFFIYGLGSALVFAQHGAWVLVFRCIGAVMLLITLWQALKMFDIERKQQIEDALSLSLQNQKLKELGELSSAIAHEIKTPISSALMSCDLLEQNRDNQDIADRQIVRIRRGLERAACISQEVLRYSHQHNIERERVNVESIVNAALDMLRYRLAQYDLTLDIDPKLYVKGDKALLEEVVINLVSNALDASANQRKLAIRVQKDHDKVSLKVRDWGTGMSPKTFEKATQPFFTTKPKGKGTGMGLALVKQIATQHNGSITFSNVCPGLLVEFKLPGVK</sequence>
<evidence type="ECO:0000259" key="5">
    <source>
        <dbReference type="PROSITE" id="PS50109"/>
    </source>
</evidence>
<dbReference type="InterPro" id="IPR004358">
    <property type="entry name" value="Sig_transdc_His_kin-like_C"/>
</dbReference>
<dbReference type="Gene3D" id="3.30.565.10">
    <property type="entry name" value="Histidine kinase-like ATPase, C-terminal domain"/>
    <property type="match status" value="1"/>
</dbReference>
<evidence type="ECO:0000313" key="6">
    <source>
        <dbReference type="EMBL" id="SNX47929.1"/>
    </source>
</evidence>
<dbReference type="EMBL" id="OANU01000017">
    <property type="protein sequence ID" value="SNX47929.1"/>
    <property type="molecule type" value="Genomic_DNA"/>
</dbReference>
<comment type="catalytic activity">
    <reaction evidence="1">
        <text>ATP + protein L-histidine = ADP + protein N-phospho-L-histidine.</text>
        <dbReference type="EC" id="2.7.13.3"/>
    </reaction>
</comment>
<reference evidence="7" key="1">
    <citation type="submission" date="2016-06" db="EMBL/GenBank/DDBJ databases">
        <authorList>
            <person name="Rodrigo-Torres L."/>
            <person name="Arahal R.D."/>
            <person name="Lucena T."/>
        </authorList>
    </citation>
    <scope>NUCLEOTIDE SEQUENCE [LARGE SCALE GENOMIC DNA]</scope>
    <source>
        <strain evidence="7">CECT8203</strain>
    </source>
</reference>
<keyword evidence="4" id="KW-1133">Transmembrane helix</keyword>
<dbReference type="PANTHER" id="PTHR43065">
    <property type="entry name" value="SENSOR HISTIDINE KINASE"/>
    <property type="match status" value="1"/>
</dbReference>
<feature type="transmembrane region" description="Helical" evidence="4">
    <location>
        <begin position="174"/>
        <end position="194"/>
    </location>
</feature>
<accession>A0A240EIC8</accession>
<dbReference type="EC" id="2.7.13.3" evidence="2"/>
<feature type="domain" description="Histidine kinase" evidence="5">
    <location>
        <begin position="253"/>
        <end position="458"/>
    </location>
</feature>
<keyword evidence="6" id="KW-0808">Transferase</keyword>
<evidence type="ECO:0000313" key="7">
    <source>
        <dbReference type="Proteomes" id="UP000219336"/>
    </source>
</evidence>
<protein>
    <recommendedName>
        <fullName evidence="2">histidine kinase</fullName>
        <ecNumber evidence="2">2.7.13.3</ecNumber>
    </recommendedName>
</protein>
<dbReference type="OrthoDB" id="9772100at2"/>
<dbReference type="SMART" id="SM00388">
    <property type="entry name" value="HisKA"/>
    <property type="match status" value="1"/>
</dbReference>